<accession>A0A839RUB1</accession>
<proteinExistence type="predicted"/>
<name>A0A839RUB1_9ACTN</name>
<keyword evidence="3" id="KW-1185">Reference proteome</keyword>
<evidence type="ECO:0000313" key="3">
    <source>
        <dbReference type="Proteomes" id="UP000567922"/>
    </source>
</evidence>
<reference evidence="2 3" key="1">
    <citation type="submission" date="2020-08" db="EMBL/GenBank/DDBJ databases">
        <title>Sequencing the genomes of 1000 actinobacteria strains.</title>
        <authorList>
            <person name="Klenk H.-P."/>
        </authorList>
    </citation>
    <scope>NUCLEOTIDE SEQUENCE [LARGE SCALE GENOMIC DNA]</scope>
    <source>
        <strain evidence="2 3">DSM 45258</strain>
    </source>
</reference>
<organism evidence="2 3">
    <name type="scientific">Hoyosella altamirensis</name>
    <dbReference type="NCBI Taxonomy" id="616997"/>
    <lineage>
        <taxon>Bacteria</taxon>
        <taxon>Bacillati</taxon>
        <taxon>Actinomycetota</taxon>
        <taxon>Actinomycetes</taxon>
        <taxon>Mycobacteriales</taxon>
        <taxon>Hoyosellaceae</taxon>
        <taxon>Hoyosella</taxon>
    </lineage>
</organism>
<dbReference type="Pfam" id="PF04233">
    <property type="entry name" value="Phage_Mu_F"/>
    <property type="match status" value="1"/>
</dbReference>
<dbReference type="InterPro" id="IPR006528">
    <property type="entry name" value="Phage_head_morphogenesis_dom"/>
</dbReference>
<evidence type="ECO:0000313" key="2">
    <source>
        <dbReference type="EMBL" id="MBB3040160.1"/>
    </source>
</evidence>
<dbReference type="EMBL" id="JACHWS010000009">
    <property type="protein sequence ID" value="MBB3040160.1"/>
    <property type="molecule type" value="Genomic_DNA"/>
</dbReference>
<evidence type="ECO:0000259" key="1">
    <source>
        <dbReference type="Pfam" id="PF04233"/>
    </source>
</evidence>
<feature type="domain" description="Phage head morphogenesis" evidence="1">
    <location>
        <begin position="144"/>
        <end position="271"/>
    </location>
</feature>
<dbReference type="RefSeq" id="WP_183377677.1">
    <property type="nucleotide sequence ID" value="NZ_JACHWS010000009.1"/>
</dbReference>
<comment type="caution">
    <text evidence="2">The sequence shown here is derived from an EMBL/GenBank/DDBJ whole genome shotgun (WGS) entry which is preliminary data.</text>
</comment>
<gene>
    <name evidence="2" type="ORF">FHU29_004655</name>
</gene>
<feature type="non-terminal residue" evidence="2">
    <location>
        <position position="525"/>
    </location>
</feature>
<sequence length="525" mass="57378">MSDHRRRGLLNVLTFERRVHELAMDLYAAWLPDVRRAVLPELAAAALTPEPSNIAVTQARFEELLDTIFIAGMHDLTAGHIAATITAAGITADMLPWPDNATPQTGTVTARMVTRIPAITQWQTVYLSQVRNRMVNTPDTVYKAISTHVAEALRLGESIPQMRDRIATELDVTNVEQWPRRATVVARTESGGAMNSATRQAAILQSDITGTLLDQVWIATPGSDRTRETHLEAHGQRVPLGEHFIVGGYELAAPGDPDGPAEEVIQCRCTLLTVERGENVPGLDTWALAASLDPTITHQTAAAADGGHAMEEFRSWEGLLIPFNTVSRDRLSLASPDLKLVNEKLPLVLNWQEKDDPDHDGAFTVGAIEAFETRDDGIWGRGYFLNTEHADDAVDQARRDLTAPSVFAIVTNEVLATPDGQPITDEQLEQAINADEPIDAVPMWLEAEIAAVTLVAIPAWRETSITIGDTVERDDTMPAVLQAAGHRLATLDEHRPRAVMFADPKLTEPTPLHMTSDGRIIGHVA</sequence>
<dbReference type="Proteomes" id="UP000567922">
    <property type="component" value="Unassembled WGS sequence"/>
</dbReference>
<protein>
    <recommendedName>
        <fullName evidence="1">Phage head morphogenesis domain-containing protein</fullName>
    </recommendedName>
</protein>
<dbReference type="AlphaFoldDB" id="A0A839RUB1"/>